<dbReference type="EMBL" id="QGNW01000841">
    <property type="protein sequence ID" value="RVW61487.1"/>
    <property type="molecule type" value="Genomic_DNA"/>
</dbReference>
<name>A0A438FNF2_VITVI</name>
<protein>
    <submittedName>
        <fullName evidence="2">Uncharacterized protein</fullName>
    </submittedName>
</protein>
<organism evidence="2 3">
    <name type="scientific">Vitis vinifera</name>
    <name type="common">Grape</name>
    <dbReference type="NCBI Taxonomy" id="29760"/>
    <lineage>
        <taxon>Eukaryota</taxon>
        <taxon>Viridiplantae</taxon>
        <taxon>Streptophyta</taxon>
        <taxon>Embryophyta</taxon>
        <taxon>Tracheophyta</taxon>
        <taxon>Spermatophyta</taxon>
        <taxon>Magnoliopsida</taxon>
        <taxon>eudicotyledons</taxon>
        <taxon>Gunneridae</taxon>
        <taxon>Pentapetalae</taxon>
        <taxon>rosids</taxon>
        <taxon>Vitales</taxon>
        <taxon>Vitaceae</taxon>
        <taxon>Viteae</taxon>
        <taxon>Vitis</taxon>
    </lineage>
</organism>
<evidence type="ECO:0000313" key="2">
    <source>
        <dbReference type="EMBL" id="RVW61487.1"/>
    </source>
</evidence>
<proteinExistence type="predicted"/>
<evidence type="ECO:0000256" key="1">
    <source>
        <dbReference type="SAM" id="MobiDB-lite"/>
    </source>
</evidence>
<comment type="caution">
    <text evidence="2">The sequence shown here is derived from an EMBL/GenBank/DDBJ whole genome shotgun (WGS) entry which is preliminary data.</text>
</comment>
<accession>A0A438FNF2</accession>
<feature type="compositionally biased region" description="Basic and acidic residues" evidence="1">
    <location>
        <begin position="32"/>
        <end position="44"/>
    </location>
</feature>
<feature type="compositionally biased region" description="Polar residues" evidence="1">
    <location>
        <begin position="21"/>
        <end position="31"/>
    </location>
</feature>
<dbReference type="AlphaFoldDB" id="A0A438FNF2"/>
<reference evidence="2 3" key="1">
    <citation type="journal article" date="2018" name="PLoS Genet.">
        <title>Population sequencing reveals clonal diversity and ancestral inbreeding in the grapevine cultivar Chardonnay.</title>
        <authorList>
            <person name="Roach M.J."/>
            <person name="Johnson D.L."/>
            <person name="Bohlmann J."/>
            <person name="van Vuuren H.J."/>
            <person name="Jones S.J."/>
            <person name="Pretorius I.S."/>
            <person name="Schmidt S.A."/>
            <person name="Borneman A.R."/>
        </authorList>
    </citation>
    <scope>NUCLEOTIDE SEQUENCE [LARGE SCALE GENOMIC DNA]</scope>
    <source>
        <strain evidence="3">cv. Chardonnay</strain>
        <tissue evidence="2">Leaf</tissue>
    </source>
</reference>
<dbReference type="Gramene" id="Vitis03g00756.t01">
    <property type="protein sequence ID" value="Vitis03g00756.t01.CDS"/>
    <property type="gene ID" value="Vitis03g00756"/>
</dbReference>
<gene>
    <name evidence="2" type="ORF">CK203_032034</name>
</gene>
<evidence type="ECO:0000313" key="3">
    <source>
        <dbReference type="Proteomes" id="UP000288805"/>
    </source>
</evidence>
<sequence>MQALLQETARLREENVVLRIQASSTGPPRGQSSRDQEVNSRLDPESIYPGTAGAVPETGYVRPQERHTPMHQAPQKESSDSTRLSAKRQRNKRPQLSNAMHARLGPQEPGRPRPPVAATWEAHPDPLVTLMVQNVPPH</sequence>
<feature type="region of interest" description="Disordered" evidence="1">
    <location>
        <begin position="1"/>
        <end position="119"/>
    </location>
</feature>
<dbReference type="Proteomes" id="UP000288805">
    <property type="component" value="Unassembled WGS sequence"/>
</dbReference>